<comment type="subcellular location">
    <subcellularLocation>
        <location evidence="1">Cytoplasm</location>
    </subcellularLocation>
</comment>
<dbReference type="PATRIC" id="fig|1702214.3.peg.1858"/>
<evidence type="ECO:0000313" key="9">
    <source>
        <dbReference type="Proteomes" id="UP000054172"/>
    </source>
</evidence>
<sequence>MAAVHRTLALDGLDPLVLYGVNNAKFHVLQGCFPSLELVARGEEIRVEGDADAIGVFEERIGRLRDFYERHGELTARQIEAICSDGLLQPSIADGASAAQAAQETTGAGRVLVYGPHGQPVKARTLGQQELVKAADTHDLVFVTGPAGTGKTYTAIALAVNALRRREVKRIVLTRPAVEAGERLGFLPGDMKEKLDPYLQPLYDALNDMLPPRSLQARMEDGTVQIAPLAYMRGRTLDQAYVILDEAQNATLGQLKMFLTRMGRNAHFMVTGDTTQIDLPDAKQSGLVRVMRLLGGVQGVATVELGQDDIVRHPLVGAIVNAFEKEVE</sequence>
<keyword evidence="4" id="KW-0547">Nucleotide-binding</keyword>
<evidence type="ECO:0000256" key="2">
    <source>
        <dbReference type="ARBA" id="ARBA00010393"/>
    </source>
</evidence>
<comment type="similarity">
    <text evidence="2">Belongs to the PhoH family.</text>
</comment>
<dbReference type="PANTHER" id="PTHR30473:SF1">
    <property type="entry name" value="PHOH-LIKE PROTEIN"/>
    <property type="match status" value="1"/>
</dbReference>
<proteinExistence type="inferred from homology"/>
<gene>
    <name evidence="8" type="ORF">AL399_08540</name>
</gene>
<dbReference type="GO" id="GO:0005524">
    <property type="term" value="F:ATP binding"/>
    <property type="evidence" value="ECO:0007669"/>
    <property type="project" value="UniProtKB-KW"/>
</dbReference>
<keyword evidence="9" id="KW-1185">Reference proteome</keyword>
<dbReference type="STRING" id="1702214.AL399_08540"/>
<dbReference type="Pfam" id="PF02562">
    <property type="entry name" value="PhoH"/>
    <property type="match status" value="1"/>
</dbReference>
<protein>
    <recommendedName>
        <fullName evidence="6">PhoH-like protein</fullName>
    </recommendedName>
</protein>
<evidence type="ECO:0000256" key="6">
    <source>
        <dbReference type="ARBA" id="ARBA00039970"/>
    </source>
</evidence>
<dbReference type="FunFam" id="3.40.50.300:FF:000013">
    <property type="entry name" value="PhoH family ATPase"/>
    <property type="match status" value="1"/>
</dbReference>
<dbReference type="GO" id="GO:0005829">
    <property type="term" value="C:cytosol"/>
    <property type="evidence" value="ECO:0007669"/>
    <property type="project" value="TreeGrafter"/>
</dbReference>
<keyword evidence="5" id="KW-0067">ATP-binding</keyword>
<dbReference type="AlphaFoldDB" id="A0A0Q4B7L1"/>
<dbReference type="SUPFAM" id="SSF52540">
    <property type="entry name" value="P-loop containing nucleoside triphosphate hydrolases"/>
    <property type="match status" value="1"/>
</dbReference>
<dbReference type="InterPro" id="IPR027417">
    <property type="entry name" value="P-loop_NTPase"/>
</dbReference>
<dbReference type="InterPro" id="IPR003714">
    <property type="entry name" value="PhoH"/>
</dbReference>
<evidence type="ECO:0000256" key="1">
    <source>
        <dbReference type="ARBA" id="ARBA00004496"/>
    </source>
</evidence>
<feature type="domain" description="PhoH-like protein" evidence="7">
    <location>
        <begin position="121"/>
        <end position="324"/>
    </location>
</feature>
<reference evidence="8" key="1">
    <citation type="submission" date="2015-08" db="EMBL/GenBank/DDBJ databases">
        <title>Candidatus Bacteriodes Periocalifornicus.</title>
        <authorList>
            <person name="McLean J.S."/>
            <person name="Kelley S."/>
        </authorList>
    </citation>
    <scope>NUCLEOTIDE SEQUENCE [LARGE SCALE GENOMIC DNA]</scope>
    <source>
        <strain evidence="8">12B</strain>
    </source>
</reference>
<evidence type="ECO:0000313" key="8">
    <source>
        <dbReference type="EMBL" id="KQM08225.1"/>
    </source>
</evidence>
<dbReference type="PANTHER" id="PTHR30473">
    <property type="entry name" value="PROTEIN PHOH"/>
    <property type="match status" value="1"/>
</dbReference>
<evidence type="ECO:0000256" key="4">
    <source>
        <dbReference type="ARBA" id="ARBA00022741"/>
    </source>
</evidence>
<dbReference type="EMBL" id="LIIK01000054">
    <property type="protein sequence ID" value="KQM08225.1"/>
    <property type="molecule type" value="Genomic_DNA"/>
</dbReference>
<comment type="caution">
    <text evidence="8">The sequence shown here is derived from an EMBL/GenBank/DDBJ whole genome shotgun (WGS) entry which is preliminary data.</text>
</comment>
<organism evidence="8 9">
    <name type="scientific">Candidatus [Bacteroides] periocalifornicus</name>
    <dbReference type="NCBI Taxonomy" id="1702214"/>
    <lineage>
        <taxon>Bacteria</taxon>
        <taxon>Pseudomonadati</taxon>
        <taxon>Bacteroidota</taxon>
    </lineage>
</organism>
<dbReference type="Proteomes" id="UP000054172">
    <property type="component" value="Unassembled WGS sequence"/>
</dbReference>
<dbReference type="Gene3D" id="3.40.50.300">
    <property type="entry name" value="P-loop containing nucleotide triphosphate hydrolases"/>
    <property type="match status" value="1"/>
</dbReference>
<dbReference type="InterPro" id="IPR051451">
    <property type="entry name" value="PhoH2-like"/>
</dbReference>
<evidence type="ECO:0000259" key="7">
    <source>
        <dbReference type="Pfam" id="PF02562"/>
    </source>
</evidence>
<evidence type="ECO:0000256" key="5">
    <source>
        <dbReference type="ARBA" id="ARBA00022840"/>
    </source>
</evidence>
<evidence type="ECO:0000256" key="3">
    <source>
        <dbReference type="ARBA" id="ARBA00022490"/>
    </source>
</evidence>
<keyword evidence="3" id="KW-0963">Cytoplasm</keyword>
<name>A0A0Q4B7L1_9BACT</name>
<accession>A0A0Q4B7L1</accession>